<dbReference type="AlphaFoldDB" id="A0A6P0CEK6"/>
<accession>A0A6P0CEK6</accession>
<feature type="transmembrane region" description="Helical" evidence="1">
    <location>
        <begin position="229"/>
        <end position="248"/>
    </location>
</feature>
<proteinExistence type="predicted"/>
<dbReference type="RefSeq" id="WP_164354725.1">
    <property type="nucleotide sequence ID" value="NZ_JAABNT010000010.1"/>
</dbReference>
<evidence type="ECO:0000313" key="3">
    <source>
        <dbReference type="Proteomes" id="UP000468591"/>
    </source>
</evidence>
<keyword evidence="1" id="KW-1133">Transmembrane helix</keyword>
<protein>
    <submittedName>
        <fullName evidence="2">Uncharacterized protein</fullName>
    </submittedName>
</protein>
<gene>
    <name evidence="2" type="ORF">GV827_15490</name>
</gene>
<sequence length="266" mass="29493">MTGADSPVVPGPGVASYRLVVPSRLGKSAQDTLARKLYAVHCRIFSGVTYDQFVSHVIEPPAETTVIQLFVSAGEDIIGYCAVHRYRRTVAGREALVLRAEAGLLPDYRGRGATYGFGIQRAIAEKLRHPRTPIYYLGTLVHTSSYHLFCKYFPVLFPSPSQDHTAQDEAIAIELAESFADPAVMPDDPLVREVGWITIETQGERKLNTRDDRPDVVFFKACNPGYIKGHGLVVVVPITFGNVLVALLRRLTEVLRIKTGRRKPDF</sequence>
<keyword evidence="1" id="KW-0812">Transmembrane</keyword>
<evidence type="ECO:0000256" key="1">
    <source>
        <dbReference type="SAM" id="Phobius"/>
    </source>
</evidence>
<dbReference type="Proteomes" id="UP000468591">
    <property type="component" value="Unassembled WGS sequence"/>
</dbReference>
<keyword evidence="3" id="KW-1185">Reference proteome</keyword>
<evidence type="ECO:0000313" key="2">
    <source>
        <dbReference type="EMBL" id="NEK23800.1"/>
    </source>
</evidence>
<name>A0A6P0CEK6_9RHOB</name>
<keyword evidence="1" id="KW-0472">Membrane</keyword>
<reference evidence="2 3" key="1">
    <citation type="submission" date="2020-01" db="EMBL/GenBank/DDBJ databases">
        <title>Sulfitobacter sediminilitoris sp. nov., isolated from a tidal flat.</title>
        <authorList>
            <person name="Park S."/>
            <person name="Yoon J.-H."/>
        </authorList>
    </citation>
    <scope>NUCLEOTIDE SEQUENCE [LARGE SCALE GENOMIC DNA]</scope>
    <source>
        <strain evidence="2 3">JBTF-M27</strain>
    </source>
</reference>
<dbReference type="EMBL" id="JAABNT010000010">
    <property type="protein sequence ID" value="NEK23800.1"/>
    <property type="molecule type" value="Genomic_DNA"/>
</dbReference>
<organism evidence="2 3">
    <name type="scientific">Sulfitobacter sediminilitoris</name>
    <dbReference type="NCBI Taxonomy" id="2698830"/>
    <lineage>
        <taxon>Bacteria</taxon>
        <taxon>Pseudomonadati</taxon>
        <taxon>Pseudomonadota</taxon>
        <taxon>Alphaproteobacteria</taxon>
        <taxon>Rhodobacterales</taxon>
        <taxon>Roseobacteraceae</taxon>
        <taxon>Sulfitobacter</taxon>
    </lineage>
</organism>
<comment type="caution">
    <text evidence="2">The sequence shown here is derived from an EMBL/GenBank/DDBJ whole genome shotgun (WGS) entry which is preliminary data.</text>
</comment>